<dbReference type="GO" id="GO:0009103">
    <property type="term" value="P:lipopolysaccharide biosynthetic process"/>
    <property type="evidence" value="ECO:0007669"/>
    <property type="project" value="TreeGrafter"/>
</dbReference>
<evidence type="ECO:0000313" key="3">
    <source>
        <dbReference type="EMBL" id="NMO97555.1"/>
    </source>
</evidence>
<feature type="domain" description="Glycosyl transferase family 1" evidence="2">
    <location>
        <begin position="190"/>
        <end position="336"/>
    </location>
</feature>
<sequence length="364" mass="40655">MTQTIYINGRFLTHGVTGVQRYALELIRSFDRLAGSKAEGFEDYEFIVLSPKAELPELGLSTVKIRQVGRLSGHLWEQLELPFHSADGFLLNPCNTAPIMKRKQAVTMHDAAVYAVPETYSLPFRLWYKTLFPAIGAMSRQVLTCSAFSKDQLIHYCDIKASKMHVIPHGREHVLAAAADPTVLDKYGLDKPFVLAVSSMSPNKNFGSIVKAIQHLNRTDVDFVIAGGTNPKLFKEQGELPESVKYLGYVEDGELRSLYEHAACFVFPSFYEGFGFPPLEAMTCGCPVVASRTASIPEVCGDAAMYCDPHDWMDIARCMEQVIDDPALQIRMRTEGLEQASRFSWEKCARDTLMAINMERGHAV</sequence>
<comment type="caution">
    <text evidence="3">The sequence shown here is derived from an EMBL/GenBank/DDBJ whole genome shotgun (WGS) entry which is preliminary data.</text>
</comment>
<evidence type="ECO:0000313" key="4">
    <source>
        <dbReference type="Proteomes" id="UP000565468"/>
    </source>
</evidence>
<keyword evidence="1 3" id="KW-0808">Transferase</keyword>
<evidence type="ECO:0000259" key="2">
    <source>
        <dbReference type="Pfam" id="PF00534"/>
    </source>
</evidence>
<evidence type="ECO:0000256" key="1">
    <source>
        <dbReference type="ARBA" id="ARBA00022679"/>
    </source>
</evidence>
<dbReference type="SUPFAM" id="SSF53756">
    <property type="entry name" value="UDP-Glycosyltransferase/glycogen phosphorylase"/>
    <property type="match status" value="1"/>
</dbReference>
<dbReference type="CDD" id="cd03809">
    <property type="entry name" value="GT4_MtfB-like"/>
    <property type="match status" value="1"/>
</dbReference>
<dbReference type="Pfam" id="PF00534">
    <property type="entry name" value="Glycos_transf_1"/>
    <property type="match status" value="1"/>
</dbReference>
<protein>
    <submittedName>
        <fullName evidence="3">Glycosyltransferase family 4 protein</fullName>
    </submittedName>
</protein>
<dbReference type="InterPro" id="IPR001296">
    <property type="entry name" value="Glyco_trans_1"/>
</dbReference>
<name>A0A848MA59_PAELE</name>
<dbReference type="RefSeq" id="WP_169506331.1">
    <property type="nucleotide sequence ID" value="NZ_JABBPN010000019.1"/>
</dbReference>
<dbReference type="Gene3D" id="3.40.50.2000">
    <property type="entry name" value="Glycogen Phosphorylase B"/>
    <property type="match status" value="2"/>
</dbReference>
<dbReference type="FunFam" id="3.40.50.2000:FF:000119">
    <property type="entry name" value="Glycosyl transferase group 1"/>
    <property type="match status" value="1"/>
</dbReference>
<dbReference type="GO" id="GO:0016757">
    <property type="term" value="F:glycosyltransferase activity"/>
    <property type="evidence" value="ECO:0007669"/>
    <property type="project" value="InterPro"/>
</dbReference>
<reference evidence="3 4" key="1">
    <citation type="submission" date="2020-04" db="EMBL/GenBank/DDBJ databases">
        <title>Paenibacillus algicola sp. nov., a novel marine bacterium producing alginate lyase.</title>
        <authorList>
            <person name="Huang H."/>
        </authorList>
    </citation>
    <scope>NUCLEOTIDE SEQUENCE [LARGE SCALE GENOMIC DNA]</scope>
    <source>
        <strain evidence="3 4">L7-75</strain>
    </source>
</reference>
<accession>A0A848MA59</accession>
<organism evidence="3 4">
    <name type="scientific">Paenibacillus lemnae</name>
    <dbReference type="NCBI Taxonomy" id="1330551"/>
    <lineage>
        <taxon>Bacteria</taxon>
        <taxon>Bacillati</taxon>
        <taxon>Bacillota</taxon>
        <taxon>Bacilli</taxon>
        <taxon>Bacillales</taxon>
        <taxon>Paenibacillaceae</taxon>
        <taxon>Paenibacillus</taxon>
    </lineage>
</organism>
<gene>
    <name evidence="3" type="ORF">HII30_17450</name>
</gene>
<dbReference type="AlphaFoldDB" id="A0A848MA59"/>
<keyword evidence="4" id="KW-1185">Reference proteome</keyword>
<dbReference type="EMBL" id="JABBPN010000019">
    <property type="protein sequence ID" value="NMO97555.1"/>
    <property type="molecule type" value="Genomic_DNA"/>
</dbReference>
<dbReference type="PANTHER" id="PTHR46401">
    <property type="entry name" value="GLYCOSYLTRANSFERASE WBBK-RELATED"/>
    <property type="match status" value="1"/>
</dbReference>
<dbReference type="PANTHER" id="PTHR46401:SF2">
    <property type="entry name" value="GLYCOSYLTRANSFERASE WBBK-RELATED"/>
    <property type="match status" value="1"/>
</dbReference>
<dbReference type="Proteomes" id="UP000565468">
    <property type="component" value="Unassembled WGS sequence"/>
</dbReference>
<proteinExistence type="predicted"/>